<keyword evidence="2" id="KW-1185">Reference proteome</keyword>
<reference evidence="1 2" key="1">
    <citation type="submission" date="2021-03" db="EMBL/GenBank/DDBJ databases">
        <title>Sequencing the genomes of 1000 actinobacteria strains.</title>
        <authorList>
            <person name="Klenk H.-P."/>
        </authorList>
    </citation>
    <scope>NUCLEOTIDE SEQUENCE [LARGE SCALE GENOMIC DNA]</scope>
    <source>
        <strain evidence="1 2">DSM 46670</strain>
    </source>
</reference>
<gene>
    <name evidence="1" type="ORF">JOF56_008100</name>
</gene>
<dbReference type="RefSeq" id="WP_209644722.1">
    <property type="nucleotide sequence ID" value="NZ_JAGINW010000001.1"/>
</dbReference>
<evidence type="ECO:0008006" key="3">
    <source>
        <dbReference type="Google" id="ProtNLM"/>
    </source>
</evidence>
<dbReference type="EMBL" id="JAGINW010000001">
    <property type="protein sequence ID" value="MBP2327715.1"/>
    <property type="molecule type" value="Genomic_DNA"/>
</dbReference>
<name>A0ABS4TTJ8_9PSEU</name>
<evidence type="ECO:0000313" key="2">
    <source>
        <dbReference type="Proteomes" id="UP001519332"/>
    </source>
</evidence>
<accession>A0ABS4TTJ8</accession>
<organism evidence="1 2">
    <name type="scientific">Kibdelosporangium banguiense</name>
    <dbReference type="NCBI Taxonomy" id="1365924"/>
    <lineage>
        <taxon>Bacteria</taxon>
        <taxon>Bacillati</taxon>
        <taxon>Actinomycetota</taxon>
        <taxon>Actinomycetes</taxon>
        <taxon>Pseudonocardiales</taxon>
        <taxon>Pseudonocardiaceae</taxon>
        <taxon>Kibdelosporangium</taxon>
    </lineage>
</organism>
<dbReference type="Proteomes" id="UP001519332">
    <property type="component" value="Unassembled WGS sequence"/>
</dbReference>
<proteinExistence type="predicted"/>
<comment type="caution">
    <text evidence="1">The sequence shown here is derived from an EMBL/GenBank/DDBJ whole genome shotgun (WGS) entry which is preliminary data.</text>
</comment>
<protein>
    <recommendedName>
        <fullName evidence="3">DUF1579 domain-containing protein</fullName>
    </recommendedName>
</protein>
<evidence type="ECO:0000313" key="1">
    <source>
        <dbReference type="EMBL" id="MBP2327715.1"/>
    </source>
</evidence>
<sequence length="185" mass="20086">MGISADIPESCCSDEVIPVAGETTATPKAAANRPAALPMCMIGSWRSVGEFTTVKFYTDQEPMRFSGNGRVLEFRADGTGMERHDSFTLTSSFAGRTLRIVSNGTMEFKWSASDSAVTYIGHTSATITFSYYDHRGLRSTQPFEVKPNLNEVDPYTCNSTQFAEAGANGYSSVWVRTSGPGVYGQ</sequence>